<keyword evidence="2" id="KW-0560">Oxidoreductase</keyword>
<dbReference type="GO" id="GO:0031966">
    <property type="term" value="C:mitochondrial membrane"/>
    <property type="evidence" value="ECO:0007669"/>
    <property type="project" value="UniProtKB-SubCell"/>
</dbReference>
<dbReference type="EC" id="7.1.1.2" evidence="1"/>
<accession>M4QAE8</accession>
<keyword evidence="1" id="KW-1133">Transmembrane helix</keyword>
<reference evidence="2" key="1">
    <citation type="journal article" date="2013" name="Genome Biol. Evol.">
        <title>Strikingly bacteria-like and gene-rich mitochondrial genomes throughout jakobid protists.</title>
        <authorList>
            <person name="Burger G."/>
            <person name="Gray M.W."/>
            <person name="Forget L."/>
            <person name="Lang B.F."/>
        </authorList>
    </citation>
    <scope>NUCLEOTIDE SEQUENCE</scope>
    <source>
        <strain evidence="2">ATCC 50633</strain>
    </source>
</reference>
<sequence>MTIEILFYFFSFLALSSATFVIASSNSIHSVLFLVLVFCTTSALLILIEAEFIAMVFIMVYVGAIAVLFLFVVMMLNVRLVQFNTSMLKYLPLGGVIGLIFLLELFLIIDSDLIPLFGLNIEQNTTVFQWADKINAVTNVEAIGKILYTHYFYLFLLAGMILLVAMIGAIVLTMYKRVGVRRQDINEQLSRDFKETIRLTSPIKK</sequence>
<dbReference type="InterPro" id="IPR042106">
    <property type="entry name" value="Nuo/plastoQ_OxRdtase_6_NuoJ"/>
</dbReference>
<dbReference type="GO" id="GO:0016491">
    <property type="term" value="F:oxidoreductase activity"/>
    <property type="evidence" value="ECO:0007669"/>
    <property type="project" value="UniProtKB-KW"/>
</dbReference>
<keyword evidence="1" id="KW-0472">Membrane</keyword>
<geneLocation type="mitochondrion" evidence="2"/>
<keyword evidence="1" id="KW-1278">Translocase</keyword>
<dbReference type="EMBL" id="KC353356">
    <property type="protein sequence ID" value="AGH24291.1"/>
    <property type="molecule type" value="Genomic_DNA"/>
</dbReference>
<comment type="subcellular location">
    <subcellularLocation>
        <location evidence="1">Mitochondrion membrane</location>
        <topology evidence="1">Multi-pass membrane protein</topology>
    </subcellularLocation>
</comment>
<dbReference type="Gene3D" id="1.20.120.1200">
    <property type="entry name" value="NADH-ubiquinone/plastoquinone oxidoreductase chain 6, subunit NuoJ"/>
    <property type="match status" value="1"/>
</dbReference>
<dbReference type="InterPro" id="IPR001457">
    <property type="entry name" value="NADH_UbQ/plastoQ_OxRdtase_su6"/>
</dbReference>
<evidence type="ECO:0000256" key="1">
    <source>
        <dbReference type="RuleBase" id="RU004430"/>
    </source>
</evidence>
<dbReference type="PANTHER" id="PTHR33269:SF17">
    <property type="entry name" value="NADH-UBIQUINONE OXIDOREDUCTASE CHAIN 6"/>
    <property type="match status" value="1"/>
</dbReference>
<keyword evidence="1" id="KW-0679">Respiratory chain</keyword>
<name>M4QAE8_RECAM</name>
<feature type="transmembrane region" description="Helical" evidence="1">
    <location>
        <begin position="90"/>
        <end position="109"/>
    </location>
</feature>
<comment type="function">
    <text evidence="1">Core subunit of the mitochondrial membrane respiratory chain NADH dehydrogenase (Complex I) which catalyzes electron transfer from NADH through the respiratory chain, using ubiquinone as an electron acceptor. Essential for the catalytic activity and assembly of complex I.</text>
</comment>
<dbReference type="PANTHER" id="PTHR33269">
    <property type="entry name" value="NADH-UBIQUINONE OXIDOREDUCTASE CHAIN 6"/>
    <property type="match status" value="1"/>
</dbReference>
<dbReference type="GO" id="GO:0008137">
    <property type="term" value="F:NADH dehydrogenase (ubiquinone) activity"/>
    <property type="evidence" value="ECO:0007669"/>
    <property type="project" value="UniProtKB-UniRule"/>
</dbReference>
<keyword evidence="1" id="KW-0830">Ubiquinone</keyword>
<protein>
    <recommendedName>
        <fullName evidence="1">NADH-ubiquinone oxidoreductase chain 6</fullName>
        <ecNumber evidence="1">7.1.1.2</ecNumber>
    </recommendedName>
</protein>
<keyword evidence="1" id="KW-0812">Transmembrane</keyword>
<gene>
    <name evidence="2" type="primary">nad6</name>
</gene>
<feature type="transmembrane region" description="Helical" evidence="1">
    <location>
        <begin position="31"/>
        <end position="48"/>
    </location>
</feature>
<feature type="transmembrane region" description="Helical" evidence="1">
    <location>
        <begin position="54"/>
        <end position="78"/>
    </location>
</feature>
<keyword evidence="1" id="KW-0813">Transport</keyword>
<comment type="similarity">
    <text evidence="1">Belongs to the complex I subunit 6 family.</text>
</comment>
<evidence type="ECO:0000313" key="2">
    <source>
        <dbReference type="EMBL" id="AGH24291.1"/>
    </source>
</evidence>
<keyword evidence="1" id="KW-0249">Electron transport</keyword>
<dbReference type="Pfam" id="PF00499">
    <property type="entry name" value="Oxidored_q3"/>
    <property type="match status" value="1"/>
</dbReference>
<feature type="transmembrane region" description="Helical" evidence="1">
    <location>
        <begin position="6"/>
        <end position="24"/>
    </location>
</feature>
<keyword evidence="1 2" id="KW-0496">Mitochondrion</keyword>
<keyword evidence="1" id="KW-0520">NAD</keyword>
<comment type="catalytic activity">
    <reaction evidence="1">
        <text>a ubiquinone + NADH + 5 H(+)(in) = a ubiquinol + NAD(+) + 4 H(+)(out)</text>
        <dbReference type="Rhea" id="RHEA:29091"/>
        <dbReference type="Rhea" id="RHEA-COMP:9565"/>
        <dbReference type="Rhea" id="RHEA-COMP:9566"/>
        <dbReference type="ChEBI" id="CHEBI:15378"/>
        <dbReference type="ChEBI" id="CHEBI:16389"/>
        <dbReference type="ChEBI" id="CHEBI:17976"/>
        <dbReference type="ChEBI" id="CHEBI:57540"/>
        <dbReference type="ChEBI" id="CHEBI:57945"/>
        <dbReference type="EC" id="7.1.1.2"/>
    </reaction>
</comment>
<proteinExistence type="inferred from homology"/>
<organism evidence="2">
    <name type="scientific">Reclinomonas americana ATCC 50633</name>
    <dbReference type="NCBI Taxonomy" id="1295593"/>
    <lineage>
        <taxon>Eukaryota</taxon>
        <taxon>Discoba</taxon>
        <taxon>Jakobida</taxon>
        <taxon>Histionina</taxon>
        <taxon>Histionidae</taxon>
        <taxon>Reclinomonas</taxon>
    </lineage>
</organism>
<dbReference type="NCBIfam" id="NF005164">
    <property type="entry name" value="PRK06638.1-4"/>
    <property type="match status" value="1"/>
</dbReference>
<dbReference type="AlphaFoldDB" id="M4QAE8"/>
<feature type="transmembrane region" description="Helical" evidence="1">
    <location>
        <begin position="151"/>
        <end position="175"/>
    </location>
</feature>